<accession>A0A1B2IUW6</accession>
<reference evidence="1 2" key="1">
    <citation type="submission" date="2016-03" db="EMBL/GenBank/DDBJ databases">
        <title>Pediococcus and Lactobacillus from brewery environment - whole genome sequencing and assembly.</title>
        <authorList>
            <person name="Behr J."/>
            <person name="Geissler A.J."/>
            <person name="Vogel R.F."/>
        </authorList>
    </citation>
    <scope>NUCLEOTIDE SEQUENCE [LARGE SCALE GENOMIC DNA]</scope>
    <source>
        <strain evidence="1 2">TMW 1.1995</strain>
    </source>
</reference>
<evidence type="ECO:0000313" key="1">
    <source>
        <dbReference type="EMBL" id="ANZ65820.1"/>
    </source>
</evidence>
<sequence length="74" mass="8420">MLISMTRRCVVLALKNMHDPSIAFCDDETVLVSLNDTAIFKMEIHDLHDKPVRKNALHPANKAGMHLMILLAFY</sequence>
<proteinExistence type="predicted"/>
<dbReference type="EMBL" id="CP014924">
    <property type="protein sequence ID" value="ANZ65820.1"/>
    <property type="molecule type" value="Genomic_DNA"/>
</dbReference>
<gene>
    <name evidence="1" type="ORF">AYR63_00820</name>
</gene>
<dbReference type="AlphaFoldDB" id="A0A1B2IUW6"/>
<keyword evidence="2" id="KW-1185">Reference proteome</keyword>
<protein>
    <submittedName>
        <fullName evidence="1">Uncharacterized protein</fullName>
    </submittedName>
</protein>
<organism evidence="1 2">
    <name type="scientific">Secundilactobacillus paracollinoides</name>
    <dbReference type="NCBI Taxonomy" id="240427"/>
    <lineage>
        <taxon>Bacteria</taxon>
        <taxon>Bacillati</taxon>
        <taxon>Bacillota</taxon>
        <taxon>Bacilli</taxon>
        <taxon>Lactobacillales</taxon>
        <taxon>Lactobacillaceae</taxon>
        <taxon>Secundilactobacillus</taxon>
    </lineage>
</organism>
<name>A0A1B2IUW6_9LACO</name>
<evidence type="ECO:0000313" key="2">
    <source>
        <dbReference type="Proteomes" id="UP000093267"/>
    </source>
</evidence>
<dbReference type="Proteomes" id="UP000093267">
    <property type="component" value="Chromosome"/>
</dbReference>